<dbReference type="SFLD" id="SFLDG01140">
    <property type="entry name" value="C2.B:_Phosphomannomutase_and_P"/>
    <property type="match status" value="1"/>
</dbReference>
<evidence type="ECO:0000313" key="2">
    <source>
        <dbReference type="Proteomes" id="UP001597189"/>
    </source>
</evidence>
<dbReference type="PANTHER" id="PTHR10000">
    <property type="entry name" value="PHOSPHOSERINE PHOSPHATASE"/>
    <property type="match status" value="1"/>
</dbReference>
<dbReference type="InterPro" id="IPR006379">
    <property type="entry name" value="HAD-SF_hydro_IIB"/>
</dbReference>
<dbReference type="GO" id="GO:0016787">
    <property type="term" value="F:hydrolase activity"/>
    <property type="evidence" value="ECO:0007669"/>
    <property type="project" value="UniProtKB-KW"/>
</dbReference>
<keyword evidence="2" id="KW-1185">Reference proteome</keyword>
<protein>
    <submittedName>
        <fullName evidence="1">Cof-type HAD-IIB family hydrolase</fullName>
    </submittedName>
</protein>
<dbReference type="EMBL" id="JBHTOD010000005">
    <property type="protein sequence ID" value="MFD1455474.1"/>
    <property type="molecule type" value="Genomic_DNA"/>
</dbReference>
<sequence>MIKQIFSDMDGTLLTSTGELSTGTIAAVRTSPVPVTLVSARAPLEMATAIQQLGLTAPQIAFNGGLIFDPVTGAALVQHALPVAASVQLLRLIERAFPTVSVSVYDQTTWYTQRVDTGILHEQSLTHQSPVIVRQSLAELAQSRQLMKIMLIVSAPAVRLELAQQLTALGLPVNIQQSGESYLEITSRRALKSQGVAYLLAQRQLAATEAAAFGDGHNDLPMLQAVGTPVVMGNATAEIQGVGRYVTTTNDEDGVVYGMRHYLKLTD</sequence>
<evidence type="ECO:0000313" key="1">
    <source>
        <dbReference type="EMBL" id="MFD1455474.1"/>
    </source>
</evidence>
<dbReference type="SFLD" id="SFLDS00003">
    <property type="entry name" value="Haloacid_Dehalogenase"/>
    <property type="match status" value="1"/>
</dbReference>
<accession>A0ABW4D3E8</accession>
<proteinExistence type="predicted"/>
<dbReference type="NCBIfam" id="TIGR00099">
    <property type="entry name" value="Cof-subfamily"/>
    <property type="match status" value="1"/>
</dbReference>
<dbReference type="PANTHER" id="PTHR10000:SF8">
    <property type="entry name" value="HAD SUPERFAMILY HYDROLASE-LIKE, TYPE 3"/>
    <property type="match status" value="1"/>
</dbReference>
<dbReference type="InterPro" id="IPR000150">
    <property type="entry name" value="Cof"/>
</dbReference>
<comment type="caution">
    <text evidence="1">The sequence shown here is derived from an EMBL/GenBank/DDBJ whole genome shotgun (WGS) entry which is preliminary data.</text>
</comment>
<dbReference type="Proteomes" id="UP001597189">
    <property type="component" value="Unassembled WGS sequence"/>
</dbReference>
<dbReference type="SUPFAM" id="SSF56784">
    <property type="entry name" value="HAD-like"/>
    <property type="match status" value="1"/>
</dbReference>
<dbReference type="InterPro" id="IPR036412">
    <property type="entry name" value="HAD-like_sf"/>
</dbReference>
<dbReference type="PROSITE" id="PS01229">
    <property type="entry name" value="COF_2"/>
    <property type="match status" value="1"/>
</dbReference>
<gene>
    <name evidence="1" type="ORF">ACFQ44_07210</name>
</gene>
<reference evidence="2" key="1">
    <citation type="journal article" date="2019" name="Int. J. Syst. Evol. Microbiol.">
        <title>The Global Catalogue of Microorganisms (GCM) 10K type strain sequencing project: providing services to taxonomists for standard genome sequencing and annotation.</title>
        <authorList>
            <consortium name="The Broad Institute Genomics Platform"/>
            <consortium name="The Broad Institute Genome Sequencing Center for Infectious Disease"/>
            <person name="Wu L."/>
            <person name="Ma J."/>
        </authorList>
    </citation>
    <scope>NUCLEOTIDE SEQUENCE [LARGE SCALE GENOMIC DNA]</scope>
    <source>
        <strain evidence="2">CCM 8979</strain>
    </source>
</reference>
<name>A0ABW4D3E8_9LACO</name>
<dbReference type="Pfam" id="PF08282">
    <property type="entry name" value="Hydrolase_3"/>
    <property type="match status" value="1"/>
</dbReference>
<organism evidence="1 2">
    <name type="scientific">Levilactobacillus lanxiensis</name>
    <dbReference type="NCBI Taxonomy" id="2799568"/>
    <lineage>
        <taxon>Bacteria</taxon>
        <taxon>Bacillati</taxon>
        <taxon>Bacillota</taxon>
        <taxon>Bacilli</taxon>
        <taxon>Lactobacillales</taxon>
        <taxon>Lactobacillaceae</taxon>
        <taxon>Levilactobacillus</taxon>
    </lineage>
</organism>
<dbReference type="InterPro" id="IPR023214">
    <property type="entry name" value="HAD_sf"/>
</dbReference>
<dbReference type="Gene3D" id="3.30.1240.10">
    <property type="match status" value="1"/>
</dbReference>
<dbReference type="RefSeq" id="WP_203645023.1">
    <property type="nucleotide sequence ID" value="NZ_BOLN01000005.1"/>
</dbReference>
<dbReference type="NCBIfam" id="TIGR01484">
    <property type="entry name" value="HAD-SF-IIB"/>
    <property type="match status" value="1"/>
</dbReference>
<dbReference type="Gene3D" id="3.40.50.1000">
    <property type="entry name" value="HAD superfamily/HAD-like"/>
    <property type="match status" value="1"/>
</dbReference>
<keyword evidence="1" id="KW-0378">Hydrolase</keyword>